<feature type="transmembrane region" description="Helical" evidence="10">
    <location>
        <begin position="113"/>
        <end position="135"/>
    </location>
</feature>
<comment type="caution">
    <text evidence="12">The sequence shown here is derived from an EMBL/GenBank/DDBJ whole genome shotgun (WGS) entry which is preliminary data.</text>
</comment>
<dbReference type="InterPro" id="IPR000276">
    <property type="entry name" value="GPCR_Rhodpsn"/>
</dbReference>
<feature type="transmembrane region" description="Helical" evidence="10">
    <location>
        <begin position="72"/>
        <end position="92"/>
    </location>
</feature>
<dbReference type="PRINTS" id="PR00237">
    <property type="entry name" value="GPCRRHODOPSN"/>
</dbReference>
<reference evidence="12 13" key="1">
    <citation type="submission" date="2022-05" db="EMBL/GenBank/DDBJ databases">
        <authorList>
            <consortium name="Genoscope - CEA"/>
            <person name="William W."/>
        </authorList>
    </citation>
    <scope>NUCLEOTIDE SEQUENCE [LARGE SCALE GENOMIC DNA]</scope>
</reference>
<organism evidence="12 13">
    <name type="scientific">Porites evermanni</name>
    <dbReference type="NCBI Taxonomy" id="104178"/>
    <lineage>
        <taxon>Eukaryota</taxon>
        <taxon>Metazoa</taxon>
        <taxon>Cnidaria</taxon>
        <taxon>Anthozoa</taxon>
        <taxon>Hexacorallia</taxon>
        <taxon>Scleractinia</taxon>
        <taxon>Fungiina</taxon>
        <taxon>Poritidae</taxon>
        <taxon>Porites</taxon>
    </lineage>
</organism>
<evidence type="ECO:0000256" key="8">
    <source>
        <dbReference type="ARBA" id="ARBA00023180"/>
    </source>
</evidence>
<dbReference type="Pfam" id="PF00001">
    <property type="entry name" value="7tm_1"/>
    <property type="match status" value="1"/>
</dbReference>
<evidence type="ECO:0000256" key="3">
    <source>
        <dbReference type="ARBA" id="ARBA00022692"/>
    </source>
</evidence>
<dbReference type="InterPro" id="IPR017452">
    <property type="entry name" value="GPCR_Rhodpsn_7TM"/>
</dbReference>
<keyword evidence="2" id="KW-1003">Cell membrane</keyword>
<evidence type="ECO:0000313" key="13">
    <source>
        <dbReference type="Proteomes" id="UP001159427"/>
    </source>
</evidence>
<keyword evidence="5" id="KW-0297">G-protein coupled receptor</keyword>
<evidence type="ECO:0000256" key="5">
    <source>
        <dbReference type="ARBA" id="ARBA00023040"/>
    </source>
</evidence>
<dbReference type="SMART" id="SM01381">
    <property type="entry name" value="7TM_GPCR_Srsx"/>
    <property type="match status" value="1"/>
</dbReference>
<evidence type="ECO:0000256" key="1">
    <source>
        <dbReference type="ARBA" id="ARBA00004651"/>
    </source>
</evidence>
<feature type="transmembrane region" description="Helical" evidence="10">
    <location>
        <begin position="248"/>
        <end position="267"/>
    </location>
</feature>
<keyword evidence="3 10" id="KW-0812">Transmembrane</keyword>
<keyword evidence="9" id="KW-0807">Transducer</keyword>
<keyword evidence="13" id="KW-1185">Reference proteome</keyword>
<evidence type="ECO:0000256" key="6">
    <source>
        <dbReference type="ARBA" id="ARBA00023136"/>
    </source>
</evidence>
<dbReference type="Proteomes" id="UP001159427">
    <property type="component" value="Unassembled WGS sequence"/>
</dbReference>
<gene>
    <name evidence="12" type="ORF">PEVE_00034704</name>
</gene>
<dbReference type="PANTHER" id="PTHR24246">
    <property type="entry name" value="OLFACTORY RECEPTOR AND ADENOSINE RECEPTOR"/>
    <property type="match status" value="1"/>
</dbReference>
<keyword evidence="7" id="KW-0675">Receptor</keyword>
<feature type="domain" description="G-protein coupled receptors family 1 profile" evidence="11">
    <location>
        <begin position="24"/>
        <end position="264"/>
    </location>
</feature>
<dbReference type="PANTHER" id="PTHR24246:SF27">
    <property type="entry name" value="ADENOSINE RECEPTOR, ISOFORM A"/>
    <property type="match status" value="1"/>
</dbReference>
<evidence type="ECO:0000313" key="12">
    <source>
        <dbReference type="EMBL" id="CAH3017038.1"/>
    </source>
</evidence>
<dbReference type="SUPFAM" id="SSF81321">
    <property type="entry name" value="Family A G protein-coupled receptor-like"/>
    <property type="match status" value="1"/>
</dbReference>
<accession>A0ABN8LM54</accession>
<evidence type="ECO:0000256" key="2">
    <source>
        <dbReference type="ARBA" id="ARBA00022475"/>
    </source>
</evidence>
<sequence length="316" mass="35776">MVTAKQITAVDVVISILAVITLMANGTVCILVFTNRNLRTYTNGFIVSLAVSDILVGVALFLQYALSMDNRLVLNVLFTTALVGSVANLTAVTFDRHLACTQPFDYQNIIARYFIKIVAFCWTAAVISALLPLSWLESNSAALALRIYQFGILIICIVAPYTWIFLCYLRLFWQVHKIVKRERKMAVHVRGAHQCCERTKRVCSEAKIAKVFCVIAFLFVVSWLPIIWTTFVYAIGKPYLMPKVIHSLSSFTLAVGSVINPILYSFLKPDFRNVYKKIFRLIPRGEKRTYKDHNAFSRATNLTKSASRLLQEQTNL</sequence>
<feature type="transmembrane region" description="Helical" evidence="10">
    <location>
        <begin position="208"/>
        <end position="236"/>
    </location>
</feature>
<name>A0ABN8LM54_9CNID</name>
<comment type="subcellular location">
    <subcellularLocation>
        <location evidence="1">Cell membrane</location>
        <topology evidence="1">Multi-pass membrane protein</topology>
    </subcellularLocation>
</comment>
<evidence type="ECO:0000256" key="10">
    <source>
        <dbReference type="SAM" id="Phobius"/>
    </source>
</evidence>
<dbReference type="Gene3D" id="1.20.1070.10">
    <property type="entry name" value="Rhodopsin 7-helix transmembrane proteins"/>
    <property type="match status" value="1"/>
</dbReference>
<evidence type="ECO:0000256" key="7">
    <source>
        <dbReference type="ARBA" id="ARBA00023170"/>
    </source>
</evidence>
<dbReference type="PROSITE" id="PS50262">
    <property type="entry name" value="G_PROTEIN_RECEP_F1_2"/>
    <property type="match status" value="1"/>
</dbReference>
<evidence type="ECO:0000256" key="9">
    <source>
        <dbReference type="ARBA" id="ARBA00023224"/>
    </source>
</evidence>
<keyword evidence="8" id="KW-0325">Glycoprotein</keyword>
<keyword evidence="4 10" id="KW-1133">Transmembrane helix</keyword>
<feature type="transmembrane region" description="Helical" evidence="10">
    <location>
        <begin position="45"/>
        <end position="66"/>
    </location>
</feature>
<dbReference type="EMBL" id="CALNXI010000053">
    <property type="protein sequence ID" value="CAH3017038.1"/>
    <property type="molecule type" value="Genomic_DNA"/>
</dbReference>
<feature type="transmembrane region" description="Helical" evidence="10">
    <location>
        <begin position="12"/>
        <end position="33"/>
    </location>
</feature>
<keyword evidence="6 10" id="KW-0472">Membrane</keyword>
<proteinExistence type="predicted"/>
<evidence type="ECO:0000259" key="11">
    <source>
        <dbReference type="PROSITE" id="PS50262"/>
    </source>
</evidence>
<evidence type="ECO:0000256" key="4">
    <source>
        <dbReference type="ARBA" id="ARBA00022989"/>
    </source>
</evidence>
<feature type="transmembrane region" description="Helical" evidence="10">
    <location>
        <begin position="147"/>
        <end position="173"/>
    </location>
</feature>
<protein>
    <recommendedName>
        <fullName evidence="11">G-protein coupled receptors family 1 profile domain-containing protein</fullName>
    </recommendedName>
</protein>